<proteinExistence type="predicted"/>
<dbReference type="AlphaFoldDB" id="A0A2C9V1Z0"/>
<organism evidence="1">
    <name type="scientific">Manihot esculenta</name>
    <name type="common">Cassava</name>
    <name type="synonym">Jatropha manihot</name>
    <dbReference type="NCBI Taxonomy" id="3983"/>
    <lineage>
        <taxon>Eukaryota</taxon>
        <taxon>Viridiplantae</taxon>
        <taxon>Streptophyta</taxon>
        <taxon>Embryophyta</taxon>
        <taxon>Tracheophyta</taxon>
        <taxon>Spermatophyta</taxon>
        <taxon>Magnoliopsida</taxon>
        <taxon>eudicotyledons</taxon>
        <taxon>Gunneridae</taxon>
        <taxon>Pentapetalae</taxon>
        <taxon>rosids</taxon>
        <taxon>fabids</taxon>
        <taxon>Malpighiales</taxon>
        <taxon>Euphorbiaceae</taxon>
        <taxon>Crotonoideae</taxon>
        <taxon>Manihoteae</taxon>
        <taxon>Manihot</taxon>
    </lineage>
</organism>
<protein>
    <submittedName>
        <fullName evidence="1">Uncharacterized protein</fullName>
    </submittedName>
</protein>
<accession>A0A2C9V1Z0</accession>
<reference evidence="1" key="1">
    <citation type="submission" date="2016-02" db="EMBL/GenBank/DDBJ databases">
        <title>WGS assembly of Manihot esculenta.</title>
        <authorList>
            <person name="Bredeson J.V."/>
            <person name="Prochnik S.E."/>
            <person name="Lyons J.B."/>
            <person name="Schmutz J."/>
            <person name="Grimwood J."/>
            <person name="Vrebalov J."/>
            <person name="Bart R.S."/>
            <person name="Amuge T."/>
            <person name="Ferguson M.E."/>
            <person name="Green R."/>
            <person name="Putnam N."/>
            <person name="Stites J."/>
            <person name="Rounsley S."/>
            <person name="Rokhsar D.S."/>
        </authorList>
    </citation>
    <scope>NUCLEOTIDE SEQUENCE [LARGE SCALE GENOMIC DNA]</scope>
    <source>
        <tissue evidence="1">Leaf</tissue>
    </source>
</reference>
<evidence type="ECO:0000313" key="1">
    <source>
        <dbReference type="EMBL" id="OAY37757.1"/>
    </source>
</evidence>
<sequence length="38" mass="4763">MHTGDKWYFTKWFWSYFYQLDSVILEKEILFPTLQVDS</sequence>
<dbReference type="EMBL" id="CM004397">
    <property type="protein sequence ID" value="OAY37757.1"/>
    <property type="molecule type" value="Genomic_DNA"/>
</dbReference>
<gene>
    <name evidence="1" type="ORF">MANES_11G126800</name>
</gene>
<name>A0A2C9V1Z0_MANES</name>